<organism evidence="2 3">
    <name type="scientific">Thiobaca trueperi</name>
    <dbReference type="NCBI Taxonomy" id="127458"/>
    <lineage>
        <taxon>Bacteria</taxon>
        <taxon>Pseudomonadati</taxon>
        <taxon>Pseudomonadota</taxon>
        <taxon>Gammaproteobacteria</taxon>
        <taxon>Chromatiales</taxon>
        <taxon>Chromatiaceae</taxon>
        <taxon>Thiobaca</taxon>
    </lineage>
</organism>
<keyword evidence="2" id="KW-0808">Transferase</keyword>
<dbReference type="Gene3D" id="3.40.50.2000">
    <property type="entry name" value="Glycogen Phosphorylase B"/>
    <property type="match status" value="2"/>
</dbReference>
<feature type="domain" description="Glycosyltransferase subfamily 4-like N-terminal" evidence="1">
    <location>
        <begin position="44"/>
        <end position="202"/>
    </location>
</feature>
<dbReference type="AlphaFoldDB" id="A0A4R3MYY3"/>
<keyword evidence="3" id="KW-1185">Reference proteome</keyword>
<gene>
    <name evidence="2" type="ORF">EDC35_1038</name>
</gene>
<evidence type="ECO:0000313" key="3">
    <source>
        <dbReference type="Proteomes" id="UP000295717"/>
    </source>
</evidence>
<dbReference type="InterPro" id="IPR028098">
    <property type="entry name" value="Glyco_trans_4-like_N"/>
</dbReference>
<dbReference type="OrthoDB" id="9792269at2"/>
<dbReference type="PANTHER" id="PTHR12526:SF630">
    <property type="entry name" value="GLYCOSYLTRANSFERASE"/>
    <property type="match status" value="1"/>
</dbReference>
<dbReference type="EMBL" id="SMAO01000003">
    <property type="protein sequence ID" value="TCT21910.1"/>
    <property type="molecule type" value="Genomic_DNA"/>
</dbReference>
<dbReference type="Proteomes" id="UP000295717">
    <property type="component" value="Unassembled WGS sequence"/>
</dbReference>
<proteinExistence type="predicted"/>
<dbReference type="Pfam" id="PF13692">
    <property type="entry name" value="Glyco_trans_1_4"/>
    <property type="match status" value="1"/>
</dbReference>
<comment type="caution">
    <text evidence="2">The sequence shown here is derived from an EMBL/GenBank/DDBJ whole genome shotgun (WGS) entry which is preliminary data.</text>
</comment>
<sequence length="403" mass="43290">MTRLPHTQTPCVRISETLNSRPLPDSNGVIPAPLAVFASFSGAGGVERMLINLLHGFVDLGQPVDLVMVRAESPHLARLPPEVNPIHLNVTHTLAAIPALARYLRQRRPAALLAAKDRAGRTAVLARALAGTDTRLVLRLGTNLSTAMADRTPVERWLRYAPIRLLYPRIDRIVAVSNGVAEDTARIARLPRERIQVIRNPVITPDLTIQAAAPCPHPWLMPDQPPVIMGVGRLQRQKDFPTLIRAFAQVRATRDCRLLILGEGGARAGLESLIAELGLTDSVELPGFQDNPYAWLARARLFVLSSAWEGSPNVLTEAMALGVPVVATDCPSGPAEILDGGRIAPLVPLGDVSALADAMQGMLEQPTPAARLRAAVADYEQAQSAAHYLEVLGASSIAGRDDA</sequence>
<evidence type="ECO:0000259" key="1">
    <source>
        <dbReference type="Pfam" id="PF13439"/>
    </source>
</evidence>
<evidence type="ECO:0000313" key="2">
    <source>
        <dbReference type="EMBL" id="TCT21910.1"/>
    </source>
</evidence>
<dbReference type="PANTHER" id="PTHR12526">
    <property type="entry name" value="GLYCOSYLTRANSFERASE"/>
    <property type="match status" value="1"/>
</dbReference>
<dbReference type="GO" id="GO:0016757">
    <property type="term" value="F:glycosyltransferase activity"/>
    <property type="evidence" value="ECO:0007669"/>
    <property type="project" value="UniProtKB-ARBA"/>
</dbReference>
<dbReference type="Pfam" id="PF13439">
    <property type="entry name" value="Glyco_transf_4"/>
    <property type="match status" value="1"/>
</dbReference>
<accession>A0A4R3MYY3</accession>
<dbReference type="CDD" id="cd03811">
    <property type="entry name" value="GT4_GT28_WabH-like"/>
    <property type="match status" value="1"/>
</dbReference>
<name>A0A4R3MYY3_9GAMM</name>
<dbReference type="SUPFAM" id="SSF53756">
    <property type="entry name" value="UDP-Glycosyltransferase/glycogen phosphorylase"/>
    <property type="match status" value="1"/>
</dbReference>
<reference evidence="2 3" key="1">
    <citation type="submission" date="2019-03" db="EMBL/GenBank/DDBJ databases">
        <title>Genomic Encyclopedia of Type Strains, Phase IV (KMG-IV): sequencing the most valuable type-strain genomes for metagenomic binning, comparative biology and taxonomic classification.</title>
        <authorList>
            <person name="Goeker M."/>
        </authorList>
    </citation>
    <scope>NUCLEOTIDE SEQUENCE [LARGE SCALE GENOMIC DNA]</scope>
    <source>
        <strain evidence="2 3">DSM 13587</strain>
    </source>
</reference>
<protein>
    <submittedName>
        <fullName evidence="2">Glycosyltransferase involved in cell wall biosynthesis</fullName>
    </submittedName>
</protein>